<accession>R7S457</accession>
<dbReference type="Gene3D" id="1.20.930.20">
    <property type="entry name" value="Adaptor protein Cbl, N-terminal domain"/>
    <property type="match status" value="1"/>
</dbReference>
<dbReference type="CDD" id="cd21037">
    <property type="entry name" value="MLKL_NTD"/>
    <property type="match status" value="1"/>
</dbReference>
<dbReference type="InterPro" id="IPR019734">
    <property type="entry name" value="TPR_rpt"/>
</dbReference>
<gene>
    <name evidence="2" type="ORF">PUNSTDRAFT_138186</name>
</gene>
<dbReference type="InterPro" id="IPR003593">
    <property type="entry name" value="AAA+_ATPase"/>
</dbReference>
<dbReference type="PANTHER" id="PTHR47691">
    <property type="entry name" value="REGULATOR-RELATED"/>
    <property type="match status" value="1"/>
</dbReference>
<dbReference type="InterPro" id="IPR059179">
    <property type="entry name" value="MLKL-like_MCAfunc"/>
</dbReference>
<name>R7S457_PUNST</name>
<dbReference type="OrthoDB" id="3254135at2759"/>
<dbReference type="SMART" id="SM00382">
    <property type="entry name" value="AAA"/>
    <property type="match status" value="1"/>
</dbReference>
<dbReference type="OMA" id="GALHDYK"/>
<dbReference type="AlphaFoldDB" id="R7S457"/>
<dbReference type="HOGENOM" id="CLU_006580_0_0_1"/>
<dbReference type="GeneID" id="18880012"/>
<dbReference type="InterPro" id="IPR036537">
    <property type="entry name" value="Adaptor_Cbl_N_dom_sf"/>
</dbReference>
<dbReference type="Pfam" id="PF20703">
    <property type="entry name" value="nSTAND1"/>
    <property type="match status" value="1"/>
</dbReference>
<feature type="domain" description="AAA+ ATPase" evidence="1">
    <location>
        <begin position="232"/>
        <end position="387"/>
    </location>
</feature>
<dbReference type="GO" id="GO:0007166">
    <property type="term" value="P:cell surface receptor signaling pathway"/>
    <property type="evidence" value="ECO:0007669"/>
    <property type="project" value="InterPro"/>
</dbReference>
<dbReference type="Gene3D" id="3.40.50.300">
    <property type="entry name" value="P-loop containing nucleotide triphosphate hydrolases"/>
    <property type="match status" value="1"/>
</dbReference>
<dbReference type="InterPro" id="IPR027417">
    <property type="entry name" value="P-loop_NTPase"/>
</dbReference>
<dbReference type="EMBL" id="JH687552">
    <property type="protein sequence ID" value="EIN05003.1"/>
    <property type="molecule type" value="Genomic_DNA"/>
</dbReference>
<dbReference type="KEGG" id="psq:PUNSTDRAFT_138186"/>
<evidence type="ECO:0000313" key="3">
    <source>
        <dbReference type="Proteomes" id="UP000054196"/>
    </source>
</evidence>
<dbReference type="SUPFAM" id="SSF52540">
    <property type="entry name" value="P-loop containing nucleoside triphosphate hydrolases"/>
    <property type="match status" value="1"/>
</dbReference>
<dbReference type="PANTHER" id="PTHR47691:SF3">
    <property type="entry name" value="HTH-TYPE TRANSCRIPTIONAL REGULATOR RV0890C-RELATED"/>
    <property type="match status" value="1"/>
</dbReference>
<dbReference type="eggNOG" id="KOG1130">
    <property type="taxonomic scope" value="Eukaryota"/>
</dbReference>
<reference evidence="3" key="1">
    <citation type="journal article" date="2012" name="Science">
        <title>The Paleozoic origin of enzymatic lignin decomposition reconstructed from 31 fungal genomes.</title>
        <authorList>
            <person name="Floudas D."/>
            <person name="Binder M."/>
            <person name="Riley R."/>
            <person name="Barry K."/>
            <person name="Blanchette R.A."/>
            <person name="Henrissat B."/>
            <person name="Martinez A.T."/>
            <person name="Otillar R."/>
            <person name="Spatafora J.W."/>
            <person name="Yadav J.S."/>
            <person name="Aerts A."/>
            <person name="Benoit I."/>
            <person name="Boyd A."/>
            <person name="Carlson A."/>
            <person name="Copeland A."/>
            <person name="Coutinho P.M."/>
            <person name="de Vries R.P."/>
            <person name="Ferreira P."/>
            <person name="Findley K."/>
            <person name="Foster B."/>
            <person name="Gaskell J."/>
            <person name="Glotzer D."/>
            <person name="Gorecki P."/>
            <person name="Heitman J."/>
            <person name="Hesse C."/>
            <person name="Hori C."/>
            <person name="Igarashi K."/>
            <person name="Jurgens J.A."/>
            <person name="Kallen N."/>
            <person name="Kersten P."/>
            <person name="Kohler A."/>
            <person name="Kuees U."/>
            <person name="Kumar T.K.A."/>
            <person name="Kuo A."/>
            <person name="LaButti K."/>
            <person name="Larrondo L.F."/>
            <person name="Lindquist E."/>
            <person name="Ling A."/>
            <person name="Lombard V."/>
            <person name="Lucas S."/>
            <person name="Lundell T."/>
            <person name="Martin R."/>
            <person name="McLaughlin D.J."/>
            <person name="Morgenstern I."/>
            <person name="Morin E."/>
            <person name="Murat C."/>
            <person name="Nagy L.G."/>
            <person name="Nolan M."/>
            <person name="Ohm R.A."/>
            <person name="Patyshakuliyeva A."/>
            <person name="Rokas A."/>
            <person name="Ruiz-Duenas F.J."/>
            <person name="Sabat G."/>
            <person name="Salamov A."/>
            <person name="Samejima M."/>
            <person name="Schmutz J."/>
            <person name="Slot J.C."/>
            <person name="St John F."/>
            <person name="Stenlid J."/>
            <person name="Sun H."/>
            <person name="Sun S."/>
            <person name="Syed K."/>
            <person name="Tsang A."/>
            <person name="Wiebenga A."/>
            <person name="Young D."/>
            <person name="Pisabarro A."/>
            <person name="Eastwood D.C."/>
            <person name="Martin F."/>
            <person name="Cullen D."/>
            <person name="Grigoriev I.V."/>
            <person name="Hibbett D.S."/>
        </authorList>
    </citation>
    <scope>NUCLEOTIDE SEQUENCE [LARGE SCALE GENOMIC DNA]</scope>
    <source>
        <strain evidence="3">HHB-11173 SS5</strain>
    </source>
</reference>
<dbReference type="InterPro" id="IPR049052">
    <property type="entry name" value="nSTAND1"/>
</dbReference>
<protein>
    <recommendedName>
        <fullName evidence="1">AAA+ ATPase domain-containing protein</fullName>
    </recommendedName>
</protein>
<dbReference type="InterPro" id="IPR011990">
    <property type="entry name" value="TPR-like_helical_dom_sf"/>
</dbReference>
<proteinExistence type="predicted"/>
<dbReference type="Pfam" id="PF13424">
    <property type="entry name" value="TPR_12"/>
    <property type="match status" value="3"/>
</dbReference>
<evidence type="ECO:0000259" key="1">
    <source>
        <dbReference type="SMART" id="SM00382"/>
    </source>
</evidence>
<organism evidence="2 3">
    <name type="scientific">Punctularia strigosozonata (strain HHB-11173)</name>
    <name type="common">White-rot fungus</name>
    <dbReference type="NCBI Taxonomy" id="741275"/>
    <lineage>
        <taxon>Eukaryota</taxon>
        <taxon>Fungi</taxon>
        <taxon>Dikarya</taxon>
        <taxon>Basidiomycota</taxon>
        <taxon>Agaricomycotina</taxon>
        <taxon>Agaricomycetes</taxon>
        <taxon>Corticiales</taxon>
        <taxon>Punctulariaceae</taxon>
        <taxon>Punctularia</taxon>
    </lineage>
</organism>
<sequence>MNGHEEQKGERIDRALESGKTFLSVLEILTDGVIVCEPLNVAVKLSKGLLEAVEKARKNRQDCKKLAHDTFKLMFIIVEVLKGKTDEDVPDHLKLRLKDVTDVLLQVKDGLEQLKLNKNFSFVSLCKALRRRNLVAEEISGYRDQINACLQRFQFAVTNNLVLAQQAGFMAQQAGFARLEDMIHNIGGNFDTFPTAAPIPPNPPISSLKPPLYFFGRDDLVNDLVSKLAGTTQHHVALLGTGGIGKTSVAQAVIDHESVKSKHRCCFIRCDPILTAPSLVSAIHQGISSGNAPQDGDLVAKLESTLRAVGPAILVLDNFESPWDAGGTRGDLGDVLRTLTSLPNVQVIVTMRGDSPPAKDKVHWSPVSLEPLSSSSAKQLFLSVNPDTTEEEHRDLDRLLEQCDGLPLAIKLLANVKGTFACSILLQQWEKRSTSLLKDEHQSPTRLTSLDVSISLSLNSTMMKSVPEAMELLAVICRLPDGIKGGVQQLLDMDLGLEDVVGALAAILSAALVFRGPDGSIQVLSPIRQYVMAHHVLAKPQSEALVRYYVDLVNEHADKEPGDDGFKHAYDILTPEMGNIIFLFKEELDPIKGNPQAVARAAFKFTVFQYWPRPSTELIDALLGNWRENDTGASHADGLTRRAELLMRMNKYPPAQSDLEAALQESNLAGDQAAVARCQHDLGEIHRMRYEHDQAIEKLTRALEVFSEIGDRLGAAQCQESLGNIHRMRYEHDQAIEKLTRALEVFSEIGDWLGVAQCLKSLGNIHLVRHEHDEAIEKLTRALEAFSEIGYRLGAARCQQSLGNIHLVRHEHDEAIEKLTRALEAFSEIGDRLGAAQCQQSLGDIHGMRDEHDQAIEKLTRALEVFSEIGYRLGAARCQQSLGNIHRIHQRYDAARSNIQNALRLASDIADRHGIAWCRIHMGLLDRDLQNFTEAAENIKAARSLLEGIGQKGYAEYCSELLLEMQNTTKVPTKQLLMQTPT</sequence>
<keyword evidence="3" id="KW-1185">Reference proteome</keyword>
<dbReference type="Proteomes" id="UP000054196">
    <property type="component" value="Unassembled WGS sequence"/>
</dbReference>
<dbReference type="PRINTS" id="PR00364">
    <property type="entry name" value="DISEASERSIST"/>
</dbReference>
<evidence type="ECO:0000313" key="2">
    <source>
        <dbReference type="EMBL" id="EIN05003.1"/>
    </source>
</evidence>
<dbReference type="RefSeq" id="XP_007387926.1">
    <property type="nucleotide sequence ID" value="XM_007387864.1"/>
</dbReference>
<dbReference type="SUPFAM" id="SSF48452">
    <property type="entry name" value="TPR-like"/>
    <property type="match status" value="2"/>
</dbReference>
<dbReference type="SMART" id="SM00028">
    <property type="entry name" value="TPR"/>
    <property type="match status" value="8"/>
</dbReference>
<dbReference type="Gene3D" id="1.25.40.10">
    <property type="entry name" value="Tetratricopeptide repeat domain"/>
    <property type="match status" value="2"/>
</dbReference>